<dbReference type="GO" id="GO:0005524">
    <property type="term" value="F:ATP binding"/>
    <property type="evidence" value="ECO:0007669"/>
    <property type="project" value="UniProtKB-UniRule"/>
</dbReference>
<feature type="binding site" evidence="9">
    <location>
        <begin position="440"/>
        <end position="445"/>
    </location>
    <ligand>
        <name>ATP</name>
        <dbReference type="ChEBI" id="CHEBI:30616"/>
    </ligand>
</feature>
<feature type="compositionally biased region" description="Polar residues" evidence="12">
    <location>
        <begin position="1"/>
        <end position="25"/>
    </location>
</feature>
<dbReference type="InterPro" id="IPR011129">
    <property type="entry name" value="CSD"/>
</dbReference>
<evidence type="ECO:0000313" key="15">
    <source>
        <dbReference type="Proteomes" id="UP000320095"/>
    </source>
</evidence>
<feature type="region of interest" description="Disordered" evidence="12">
    <location>
        <begin position="77"/>
        <end position="308"/>
    </location>
</feature>
<comment type="subunit">
    <text evidence="9">Homohexamer. The homohexamer assembles into an open ring structure.</text>
</comment>
<dbReference type="Gene3D" id="3.40.50.300">
    <property type="entry name" value="P-loop containing nucleotide triphosphate hydrolases"/>
    <property type="match status" value="1"/>
</dbReference>
<evidence type="ECO:0000256" key="5">
    <source>
        <dbReference type="ARBA" id="ARBA00022840"/>
    </source>
</evidence>
<dbReference type="SUPFAM" id="SSF50249">
    <property type="entry name" value="Nucleic acid-binding proteins"/>
    <property type="match status" value="1"/>
</dbReference>
<evidence type="ECO:0000256" key="12">
    <source>
        <dbReference type="SAM" id="MobiDB-lite"/>
    </source>
</evidence>
<reference evidence="14 15" key="1">
    <citation type="journal article" date="2019" name="Environ. Microbiol.">
        <title>Species interactions and distinct microbial communities in high Arctic permafrost affected cryosols are associated with the CH4 and CO2 gas fluxes.</title>
        <authorList>
            <person name="Altshuler I."/>
            <person name="Hamel J."/>
            <person name="Turney S."/>
            <person name="Magnuson E."/>
            <person name="Levesque R."/>
            <person name="Greer C."/>
            <person name="Whyte L.G."/>
        </authorList>
    </citation>
    <scope>NUCLEOTIDE SEQUENCE [LARGE SCALE GENOMIC DNA]</scope>
    <source>
        <strain evidence="14 15">S5.20</strain>
    </source>
</reference>
<keyword evidence="3 9" id="KW-0378">Hydrolase</keyword>
<feature type="compositionally biased region" description="Basic and acidic residues" evidence="12">
    <location>
        <begin position="182"/>
        <end position="233"/>
    </location>
</feature>
<feature type="binding site" evidence="9">
    <location>
        <position position="483"/>
    </location>
    <ligand>
        <name>ATP</name>
        <dbReference type="ChEBI" id="CHEBI:30616"/>
    </ligand>
</feature>
<evidence type="ECO:0000256" key="8">
    <source>
        <dbReference type="ARBA" id="ARBA00023163"/>
    </source>
</evidence>
<dbReference type="InterPro" id="IPR027417">
    <property type="entry name" value="P-loop_NTPase"/>
</dbReference>
<dbReference type="GO" id="GO:0004386">
    <property type="term" value="F:helicase activity"/>
    <property type="evidence" value="ECO:0007669"/>
    <property type="project" value="UniProtKB-UniRule"/>
</dbReference>
<dbReference type="InterPro" id="IPR004665">
    <property type="entry name" value="Term_rho"/>
</dbReference>
<dbReference type="SUPFAM" id="SSF52540">
    <property type="entry name" value="P-loop containing nucleoside triphosphate hydrolases"/>
    <property type="match status" value="1"/>
</dbReference>
<dbReference type="FunFam" id="3.40.50.300:FF:000072">
    <property type="entry name" value="Transcription termination factor Rho"/>
    <property type="match status" value="1"/>
</dbReference>
<keyword evidence="6 9" id="KW-0694">RNA-binding</keyword>
<dbReference type="SMART" id="SM00382">
    <property type="entry name" value="AAA"/>
    <property type="match status" value="1"/>
</dbReference>
<comment type="caution">
    <text evidence="9">Lacks conserved residue(s) required for the propagation of feature annotation.</text>
</comment>
<dbReference type="GO" id="GO:0003723">
    <property type="term" value="F:RNA binding"/>
    <property type="evidence" value="ECO:0007669"/>
    <property type="project" value="UniProtKB-UniRule"/>
</dbReference>
<feature type="compositionally biased region" description="Low complexity" evidence="12">
    <location>
        <begin position="244"/>
        <end position="264"/>
    </location>
</feature>
<dbReference type="NCBIfam" id="TIGR00767">
    <property type="entry name" value="rho"/>
    <property type="match status" value="1"/>
</dbReference>
<evidence type="ECO:0000256" key="11">
    <source>
        <dbReference type="PROSITE-ProRule" id="PRU01203"/>
    </source>
</evidence>
<feature type="domain" description="Rho RNA-BD" evidence="13">
    <location>
        <begin position="312"/>
        <end position="397"/>
    </location>
</feature>
<dbReference type="GO" id="GO:0008186">
    <property type="term" value="F:ATP-dependent activity, acting on RNA"/>
    <property type="evidence" value="ECO:0007669"/>
    <property type="project" value="UniProtKB-UniRule"/>
</dbReference>
<dbReference type="AlphaFoldDB" id="A0A502DPN1"/>
<dbReference type="SMART" id="SM00959">
    <property type="entry name" value="Rho_N"/>
    <property type="match status" value="1"/>
</dbReference>
<evidence type="ECO:0000256" key="7">
    <source>
        <dbReference type="ARBA" id="ARBA00023015"/>
    </source>
</evidence>
<feature type="region of interest" description="Disordered" evidence="12">
    <location>
        <begin position="1"/>
        <end position="55"/>
    </location>
</feature>
<comment type="similarity">
    <text evidence="9 11">Belongs to the Rho family.</text>
</comment>
<dbReference type="OrthoDB" id="9805197at2"/>
<evidence type="ECO:0000256" key="4">
    <source>
        <dbReference type="ARBA" id="ARBA00022806"/>
    </source>
</evidence>
<dbReference type="NCBIfam" id="NF006886">
    <property type="entry name" value="PRK09376.1"/>
    <property type="match status" value="1"/>
</dbReference>
<dbReference type="SMART" id="SM00357">
    <property type="entry name" value="CSP"/>
    <property type="match status" value="1"/>
</dbReference>
<name>A0A502DPN1_9MYCO</name>
<protein>
    <recommendedName>
        <fullName evidence="9 10">Transcription termination factor Rho</fullName>
        <ecNumber evidence="9 10">3.6.4.-</ecNumber>
    </recommendedName>
    <alternativeName>
        <fullName evidence="9">ATP-dependent helicase Rho</fullName>
    </alternativeName>
</protein>
<proteinExistence type="inferred from homology"/>
<keyword evidence="15" id="KW-1185">Reference proteome</keyword>
<dbReference type="PROSITE" id="PS51856">
    <property type="entry name" value="RHO_RNA_BD"/>
    <property type="match status" value="1"/>
</dbReference>
<evidence type="ECO:0000313" key="14">
    <source>
        <dbReference type="EMBL" id="TPG26191.1"/>
    </source>
</evidence>
<feature type="binding site" evidence="9">
    <location>
        <begin position="452"/>
        <end position="457"/>
    </location>
    <ligand>
        <name>ATP</name>
        <dbReference type="ChEBI" id="CHEBI:30616"/>
    </ligand>
</feature>
<dbReference type="CDD" id="cd01128">
    <property type="entry name" value="rho_factor_C"/>
    <property type="match status" value="1"/>
</dbReference>
<dbReference type="Pfam" id="PF07497">
    <property type="entry name" value="Rho_RNA_bind"/>
    <property type="match status" value="1"/>
</dbReference>
<evidence type="ECO:0000256" key="3">
    <source>
        <dbReference type="ARBA" id="ARBA00022801"/>
    </source>
</evidence>
<evidence type="ECO:0000259" key="13">
    <source>
        <dbReference type="PROSITE" id="PS51856"/>
    </source>
</evidence>
<comment type="function">
    <text evidence="9">Facilitates transcription termination by a mechanism that involves Rho binding to the nascent RNA, activation of Rho's RNA-dependent ATPase activity, and release of the mRNA from the DNA template.</text>
</comment>
<dbReference type="Pfam" id="PF00006">
    <property type="entry name" value="ATP-synt_ab"/>
    <property type="match status" value="1"/>
</dbReference>
<feature type="compositionally biased region" description="Low complexity" evidence="12">
    <location>
        <begin position="26"/>
        <end position="55"/>
    </location>
</feature>
<dbReference type="InterPro" id="IPR036269">
    <property type="entry name" value="Rho_N_sf"/>
</dbReference>
<evidence type="ECO:0000256" key="10">
    <source>
        <dbReference type="NCBIfam" id="TIGR00767"/>
    </source>
</evidence>
<feature type="compositionally biased region" description="Low complexity" evidence="12">
    <location>
        <begin position="114"/>
        <end position="135"/>
    </location>
</feature>
<dbReference type="Gene3D" id="2.40.50.140">
    <property type="entry name" value="Nucleic acid-binding proteins"/>
    <property type="match status" value="1"/>
</dbReference>
<dbReference type="Proteomes" id="UP000320095">
    <property type="component" value="Unassembled WGS sequence"/>
</dbReference>
<dbReference type="InterPro" id="IPR011112">
    <property type="entry name" value="Rho-like_N"/>
</dbReference>
<evidence type="ECO:0000256" key="1">
    <source>
        <dbReference type="ARBA" id="ARBA00022472"/>
    </source>
</evidence>
<dbReference type="InterPro" id="IPR041703">
    <property type="entry name" value="Rho_factor_ATP-bd"/>
</dbReference>
<gene>
    <name evidence="9" type="primary">rho</name>
    <name evidence="14" type="ORF">EAH80_29435</name>
</gene>
<evidence type="ECO:0000256" key="6">
    <source>
        <dbReference type="ARBA" id="ARBA00022884"/>
    </source>
</evidence>
<dbReference type="Pfam" id="PF07498">
    <property type="entry name" value="Rho_N"/>
    <property type="match status" value="1"/>
</dbReference>
<dbReference type="PANTHER" id="PTHR46425">
    <property type="entry name" value="TRANSCRIPTION TERMINATION FACTOR RHO"/>
    <property type="match status" value="1"/>
</dbReference>
<dbReference type="GO" id="GO:0016787">
    <property type="term" value="F:hydrolase activity"/>
    <property type="evidence" value="ECO:0007669"/>
    <property type="project" value="UniProtKB-KW"/>
</dbReference>
<dbReference type="PANTHER" id="PTHR46425:SF1">
    <property type="entry name" value="TRANSCRIPTION TERMINATION FACTOR RHO"/>
    <property type="match status" value="1"/>
</dbReference>
<keyword evidence="2 9" id="KW-0547">Nucleotide-binding</keyword>
<dbReference type="InterPro" id="IPR003593">
    <property type="entry name" value="AAA+_ATPase"/>
</dbReference>
<keyword evidence="1 9" id="KW-0806">Transcription termination</keyword>
<dbReference type="EC" id="3.6.4.-" evidence="9 10"/>
<dbReference type="EMBL" id="RCZG01000023">
    <property type="protein sequence ID" value="TPG26191.1"/>
    <property type="molecule type" value="Genomic_DNA"/>
</dbReference>
<keyword evidence="4 9" id="KW-0347">Helicase</keyword>
<feature type="compositionally biased region" description="Basic and acidic residues" evidence="12">
    <location>
        <begin position="84"/>
        <end position="98"/>
    </location>
</feature>
<keyword evidence="8 9" id="KW-0804">Transcription</keyword>
<dbReference type="SUPFAM" id="SSF68912">
    <property type="entry name" value="Rho N-terminal domain-like"/>
    <property type="match status" value="1"/>
</dbReference>
<evidence type="ECO:0000256" key="9">
    <source>
        <dbReference type="HAMAP-Rule" id="MF_01884"/>
    </source>
</evidence>
<dbReference type="InterPro" id="IPR012340">
    <property type="entry name" value="NA-bd_OB-fold"/>
</dbReference>
<keyword evidence="5 9" id="KW-0067">ATP-binding</keyword>
<dbReference type="RefSeq" id="WP_140699553.1">
    <property type="nucleotide sequence ID" value="NZ_RCZG01000023.1"/>
</dbReference>
<evidence type="ECO:0000256" key="2">
    <source>
        <dbReference type="ARBA" id="ARBA00022741"/>
    </source>
</evidence>
<dbReference type="InterPro" id="IPR000194">
    <property type="entry name" value="ATPase_F1/V1/A1_a/bsu_nucl-bd"/>
</dbReference>
<accession>A0A502DPN1</accession>
<comment type="caution">
    <text evidence="14">The sequence shown here is derived from an EMBL/GenBank/DDBJ whole genome shotgun (WGS) entry which is preliminary data.</text>
</comment>
<sequence>MTDTDLITASGSSDDVDLSNTVNSPTVEAVSAASTESAVAPDAGGASGSVSASGDRPTALTAMVLPDLRALAGQLGVKGSSGMRKSELIAAIREHRGETNGGGAKATQAAEPTSAVAEQSAPAADAAAPVDAAEPPTRPRRERRGASRGAGSAVETQESGGQAVKEVAEDKAPEANTTIEQKSPEGQKSPEDKVAEKKSADRPGRGGEQSDKTVGDKKDAAQSDSPRNADRQNNRGNDGGNNGNRGNNNANNNNANNNNSNNSNNDDDDDGDGRQGRRGRRFRDRRRRGERGDAQGGGNNDRDTELREDDVVQPVAGILDVLDNYAFVRTSGYLAGTNDVYVSMNMVRKNGLRRGDAITGAVRVAREGEATGGGNSSQNPRQKFNPLVRLDSVNGGPVEDARNRPEFGKLTPLYPNQRLRLETTPDRLTTRVIDLIMPIGKGQRALIVSPPKAGKTMILQSIANAITTNNPECHLMVVLVDERPEEVTDMQRSVKGEVIASTFDRPPSDHTAVAELAIERAKRLVEQGKDVVVLLDSITRLGRAYNNASPASGRILSGGVDSTALYPPKRFLGAARNIEDGGSLTIIATAMVETGSTGDTVIFEEFKGTGNAEIKLDRKIAERRVFPAVDVNPSGTRKDELLLSNDEFAVVHKLRRVLSGLDSHQAIDLLMSQLRKTKNNYEFLVQVSKTTPGGVDSD</sequence>
<dbReference type="GO" id="GO:0006353">
    <property type="term" value="P:DNA-templated transcription termination"/>
    <property type="evidence" value="ECO:0007669"/>
    <property type="project" value="UniProtKB-UniRule"/>
</dbReference>
<dbReference type="HAMAP" id="MF_01884">
    <property type="entry name" value="Rho"/>
    <property type="match status" value="1"/>
</dbReference>
<keyword evidence="7 9" id="KW-0805">Transcription regulation</keyword>
<organism evidence="14 15">
    <name type="scientific">Mycolicibacterium hodleri</name>
    <dbReference type="NCBI Taxonomy" id="49897"/>
    <lineage>
        <taxon>Bacteria</taxon>
        <taxon>Bacillati</taxon>
        <taxon>Actinomycetota</taxon>
        <taxon>Actinomycetes</taxon>
        <taxon>Mycobacteriales</taxon>
        <taxon>Mycobacteriaceae</taxon>
        <taxon>Mycolicibacterium</taxon>
    </lineage>
</organism>
<feature type="compositionally biased region" description="Basic residues" evidence="12">
    <location>
        <begin position="276"/>
        <end position="289"/>
    </location>
</feature>
<dbReference type="InterPro" id="IPR011113">
    <property type="entry name" value="Rho_RNA-bd"/>
</dbReference>